<evidence type="ECO:0000256" key="3">
    <source>
        <dbReference type="ARBA" id="ARBA00022692"/>
    </source>
</evidence>
<dbReference type="Proteomes" id="UP000808337">
    <property type="component" value="Unassembled WGS sequence"/>
</dbReference>
<comment type="similarity">
    <text evidence="6">Belongs to the MIP/aquaporin (TC 1.A.8) family.</text>
</comment>
<protein>
    <submittedName>
        <fullName evidence="8">Aquaporin</fullName>
    </submittedName>
</protein>
<dbReference type="GO" id="GO:0015267">
    <property type="term" value="F:channel activity"/>
    <property type="evidence" value="ECO:0007669"/>
    <property type="project" value="InterPro"/>
</dbReference>
<proteinExistence type="inferred from homology"/>
<evidence type="ECO:0000256" key="4">
    <source>
        <dbReference type="ARBA" id="ARBA00022989"/>
    </source>
</evidence>
<evidence type="ECO:0000313" key="9">
    <source>
        <dbReference type="Proteomes" id="UP000808337"/>
    </source>
</evidence>
<gene>
    <name evidence="8" type="ORF">IPP15_20770</name>
</gene>
<dbReference type="PROSITE" id="PS00221">
    <property type="entry name" value="MIP"/>
    <property type="match status" value="1"/>
</dbReference>
<organism evidence="8 9">
    <name type="scientific">Candidatus Opimibacter skivensis</name>
    <dbReference type="NCBI Taxonomy" id="2982028"/>
    <lineage>
        <taxon>Bacteria</taxon>
        <taxon>Pseudomonadati</taxon>
        <taxon>Bacteroidota</taxon>
        <taxon>Saprospiria</taxon>
        <taxon>Saprospirales</taxon>
        <taxon>Saprospiraceae</taxon>
        <taxon>Candidatus Opimibacter</taxon>
    </lineage>
</organism>
<dbReference type="Pfam" id="PF00230">
    <property type="entry name" value="MIP"/>
    <property type="match status" value="1"/>
</dbReference>
<evidence type="ECO:0000256" key="1">
    <source>
        <dbReference type="ARBA" id="ARBA00004141"/>
    </source>
</evidence>
<dbReference type="InterPro" id="IPR000425">
    <property type="entry name" value="MIP"/>
</dbReference>
<feature type="transmembrane region" description="Helical" evidence="7">
    <location>
        <begin position="119"/>
        <end position="139"/>
    </location>
</feature>
<dbReference type="AlphaFoldDB" id="A0A9D7XVJ7"/>
<dbReference type="PANTHER" id="PTHR45724">
    <property type="entry name" value="AQUAPORIN NIP2-1"/>
    <property type="match status" value="1"/>
</dbReference>
<comment type="caution">
    <text evidence="8">The sequence shown here is derived from an EMBL/GenBank/DDBJ whole genome shotgun (WGS) entry which is preliminary data.</text>
</comment>
<evidence type="ECO:0000256" key="7">
    <source>
        <dbReference type="SAM" id="Phobius"/>
    </source>
</evidence>
<reference evidence="8 9" key="1">
    <citation type="submission" date="2020-10" db="EMBL/GenBank/DDBJ databases">
        <title>Connecting structure to function with the recovery of over 1000 high-quality activated sludge metagenome-assembled genomes encoding full-length rRNA genes using long-read sequencing.</title>
        <authorList>
            <person name="Singleton C.M."/>
            <person name="Petriglieri F."/>
            <person name="Kristensen J.M."/>
            <person name="Kirkegaard R.H."/>
            <person name="Michaelsen T.Y."/>
            <person name="Andersen M.H."/>
            <person name="Karst S.M."/>
            <person name="Dueholm M.S."/>
            <person name="Nielsen P.H."/>
            <person name="Albertsen M."/>
        </authorList>
    </citation>
    <scope>NUCLEOTIDE SEQUENCE [LARGE SCALE GENOMIC DNA]</scope>
    <source>
        <strain evidence="8">Ribe_18-Q3-R11-54_MAXAC.273</strain>
    </source>
</reference>
<feature type="transmembrane region" description="Helical" evidence="7">
    <location>
        <begin position="191"/>
        <end position="209"/>
    </location>
</feature>
<sequence>MFMISACLFVILFEHPLSPLKMEIGSSFLRRLFIGLAMGLTAIMLIYSGWGKKSGAHMNPAVTIAFWHLHRISGANAFWYILAQITGGTLAVLLIKSLVPILINAPEVNYVVTTPGMKGPWVAFAAEFLMAFILFFTILQISNSKLAAWTGVVAGILVFMFISFEAPYSGMSINPARTIASAIPAHLWSGWWIYFTAPVLGMFLAAHLFRTRFMKDHDGSCVGLKCHLTGKDTTSATYEILFPPKS</sequence>
<dbReference type="SUPFAM" id="SSF81338">
    <property type="entry name" value="Aquaporin-like"/>
    <property type="match status" value="1"/>
</dbReference>
<dbReference type="InterPro" id="IPR022357">
    <property type="entry name" value="MIP_CS"/>
</dbReference>
<dbReference type="PRINTS" id="PR00783">
    <property type="entry name" value="MINTRINSICP"/>
</dbReference>
<accession>A0A9D7XVJ7</accession>
<evidence type="ECO:0000256" key="5">
    <source>
        <dbReference type="ARBA" id="ARBA00023136"/>
    </source>
</evidence>
<name>A0A9D7XVJ7_9BACT</name>
<keyword evidence="3 6" id="KW-0812">Transmembrane</keyword>
<dbReference type="GO" id="GO:0016020">
    <property type="term" value="C:membrane"/>
    <property type="evidence" value="ECO:0007669"/>
    <property type="project" value="UniProtKB-SubCell"/>
</dbReference>
<dbReference type="InterPro" id="IPR034294">
    <property type="entry name" value="Aquaporin_transptr"/>
</dbReference>
<feature type="transmembrane region" description="Helical" evidence="7">
    <location>
        <begin position="77"/>
        <end position="99"/>
    </location>
</feature>
<keyword evidence="4 7" id="KW-1133">Transmembrane helix</keyword>
<keyword evidence="5 7" id="KW-0472">Membrane</keyword>
<feature type="transmembrane region" description="Helical" evidence="7">
    <location>
        <begin position="32"/>
        <end position="50"/>
    </location>
</feature>
<evidence type="ECO:0000313" key="8">
    <source>
        <dbReference type="EMBL" id="MBK9984762.1"/>
    </source>
</evidence>
<dbReference type="EMBL" id="JADKGY010000031">
    <property type="protein sequence ID" value="MBK9984762.1"/>
    <property type="molecule type" value="Genomic_DNA"/>
</dbReference>
<evidence type="ECO:0000256" key="2">
    <source>
        <dbReference type="ARBA" id="ARBA00022448"/>
    </source>
</evidence>
<dbReference type="Gene3D" id="1.20.1080.10">
    <property type="entry name" value="Glycerol uptake facilitator protein"/>
    <property type="match status" value="1"/>
</dbReference>
<evidence type="ECO:0000256" key="6">
    <source>
        <dbReference type="RuleBase" id="RU000477"/>
    </source>
</evidence>
<keyword evidence="2 6" id="KW-0813">Transport</keyword>
<feature type="transmembrane region" description="Helical" evidence="7">
    <location>
        <begin position="146"/>
        <end position="164"/>
    </location>
</feature>
<dbReference type="InterPro" id="IPR023271">
    <property type="entry name" value="Aquaporin-like"/>
</dbReference>
<dbReference type="PANTHER" id="PTHR45724:SF13">
    <property type="entry name" value="AQUAPORIN NIP1-1-RELATED"/>
    <property type="match status" value="1"/>
</dbReference>
<comment type="subcellular location">
    <subcellularLocation>
        <location evidence="1">Membrane</location>
        <topology evidence="1">Multi-pass membrane protein</topology>
    </subcellularLocation>
</comment>